<keyword evidence="15" id="KW-1185">Reference proteome</keyword>
<evidence type="ECO:0000256" key="11">
    <source>
        <dbReference type="SAM" id="Phobius"/>
    </source>
</evidence>
<dbReference type="PANTHER" id="PTHR37461:SF1">
    <property type="entry name" value="ANTI-SIGMA-K FACTOR RSKA"/>
    <property type="match status" value="1"/>
</dbReference>
<dbReference type="Pfam" id="PF22618">
    <property type="entry name" value="RskA_N"/>
    <property type="match status" value="1"/>
</dbReference>
<comment type="caution">
    <text evidence="14">The sequence shown here is derived from an EMBL/GenBank/DDBJ whole genome shotgun (WGS) entry which is preliminary data.</text>
</comment>
<keyword evidence="5 11" id="KW-1133">Transmembrane helix</keyword>
<gene>
    <name evidence="14" type="ORF">HCN56_06050</name>
</gene>
<evidence type="ECO:0000256" key="9">
    <source>
        <dbReference type="ARBA" id="ARBA00029829"/>
    </source>
</evidence>
<evidence type="ECO:0000259" key="12">
    <source>
        <dbReference type="Pfam" id="PF10099"/>
    </source>
</evidence>
<evidence type="ECO:0000256" key="2">
    <source>
        <dbReference type="ARBA" id="ARBA00004236"/>
    </source>
</evidence>
<feature type="transmembrane region" description="Helical" evidence="11">
    <location>
        <begin position="95"/>
        <end position="117"/>
    </location>
</feature>
<organism evidence="14 15">
    <name type="scientific">Streptomyces lonarensis</name>
    <dbReference type="NCBI Taxonomy" id="700599"/>
    <lineage>
        <taxon>Bacteria</taxon>
        <taxon>Bacillati</taxon>
        <taxon>Actinomycetota</taxon>
        <taxon>Actinomycetes</taxon>
        <taxon>Kitasatosporales</taxon>
        <taxon>Streptomycetaceae</taxon>
        <taxon>Streptomyces</taxon>
    </lineage>
</organism>
<evidence type="ECO:0000259" key="13">
    <source>
        <dbReference type="Pfam" id="PF22618"/>
    </source>
</evidence>
<dbReference type="InterPro" id="IPR053877">
    <property type="entry name" value="RskA_N"/>
</dbReference>
<reference evidence="14 15" key="1">
    <citation type="submission" date="2020-03" db="EMBL/GenBank/DDBJ databases">
        <title>Draft genome of Streptomyces sp. ventii, isolated from the Axial Seamount in the Pacific Ocean, and resequencing of the two type strains Streptomyces lonarensis strain NCL 716 and Streptomyces bohaiensis strain 11A07.</title>
        <authorList>
            <person name="Loughran R.M."/>
            <person name="Pfannmuller K.M."/>
            <person name="Wasson B.J."/>
            <person name="Deadmond M.C."/>
            <person name="Paddock B.E."/>
            <person name="Koyack M.J."/>
            <person name="Gallegos D.A."/>
            <person name="Mitchell E.A."/>
            <person name="Ushijima B."/>
            <person name="Saw J.H."/>
            <person name="Mcphail K.L."/>
            <person name="Videau P."/>
        </authorList>
    </citation>
    <scope>NUCLEOTIDE SEQUENCE [LARGE SCALE GENOMIC DNA]</scope>
    <source>
        <strain evidence="14 15">NCL716</strain>
    </source>
</reference>
<feature type="domain" description="Anti-sigma K factor RskA C-terminal" evidence="12">
    <location>
        <begin position="101"/>
        <end position="244"/>
    </location>
</feature>
<evidence type="ECO:0000256" key="1">
    <source>
        <dbReference type="ARBA" id="ARBA00004167"/>
    </source>
</evidence>
<evidence type="ECO:0000313" key="15">
    <source>
        <dbReference type="Proteomes" id="UP000578686"/>
    </source>
</evidence>
<feature type="domain" description="Anti-sigma-K factor RskA N-terminal" evidence="13">
    <location>
        <begin position="5"/>
        <end position="40"/>
    </location>
</feature>
<dbReference type="Gene3D" id="1.10.10.1320">
    <property type="entry name" value="Anti-sigma factor, zinc-finger domain"/>
    <property type="match status" value="1"/>
</dbReference>
<keyword evidence="6" id="KW-0805">Transcription regulation</keyword>
<dbReference type="EMBL" id="JAAVJD010000027">
    <property type="protein sequence ID" value="NJQ05146.1"/>
    <property type="molecule type" value="Genomic_DNA"/>
</dbReference>
<dbReference type="GO" id="GO:0006417">
    <property type="term" value="P:regulation of translation"/>
    <property type="evidence" value="ECO:0007669"/>
    <property type="project" value="TreeGrafter"/>
</dbReference>
<evidence type="ECO:0000256" key="7">
    <source>
        <dbReference type="ARBA" id="ARBA00023136"/>
    </source>
</evidence>
<dbReference type="GO" id="GO:0005886">
    <property type="term" value="C:plasma membrane"/>
    <property type="evidence" value="ECO:0007669"/>
    <property type="project" value="UniProtKB-SubCell"/>
</dbReference>
<dbReference type="InterPro" id="IPR051474">
    <property type="entry name" value="Anti-sigma-K/W_factor"/>
</dbReference>
<evidence type="ECO:0000256" key="8">
    <source>
        <dbReference type="ARBA" id="ARBA00023163"/>
    </source>
</evidence>
<dbReference type="InterPro" id="IPR018764">
    <property type="entry name" value="RskA_C"/>
</dbReference>
<keyword evidence="7 11" id="KW-0472">Membrane</keyword>
<dbReference type="InterPro" id="IPR041916">
    <property type="entry name" value="Anti_sigma_zinc_sf"/>
</dbReference>
<dbReference type="AlphaFoldDB" id="A0A7X6HY12"/>
<evidence type="ECO:0000313" key="14">
    <source>
        <dbReference type="EMBL" id="NJQ05146.1"/>
    </source>
</evidence>
<accession>A0A7X6HY12</accession>
<comment type="subcellular location">
    <subcellularLocation>
        <location evidence="2">Cell membrane</location>
    </subcellularLocation>
    <subcellularLocation>
        <location evidence="1">Membrane</location>
        <topology evidence="1">Single-pass membrane protein</topology>
    </subcellularLocation>
</comment>
<keyword evidence="8" id="KW-0804">Transcription</keyword>
<dbReference type="Proteomes" id="UP000578686">
    <property type="component" value="Unassembled WGS sequence"/>
</dbReference>
<evidence type="ECO:0000256" key="6">
    <source>
        <dbReference type="ARBA" id="ARBA00023015"/>
    </source>
</evidence>
<name>A0A7X6HY12_9ACTN</name>
<protein>
    <recommendedName>
        <fullName evidence="10">Regulator of SigK</fullName>
    </recommendedName>
    <alternativeName>
        <fullName evidence="9">Sigma-K anti-sigma factor RskA</fullName>
    </alternativeName>
</protein>
<evidence type="ECO:0000256" key="3">
    <source>
        <dbReference type="ARBA" id="ARBA00022475"/>
    </source>
</evidence>
<evidence type="ECO:0000256" key="5">
    <source>
        <dbReference type="ARBA" id="ARBA00022989"/>
    </source>
</evidence>
<sequence>MTADLHTLAGAYVLHALSDAELAEFERHLADCASCATEVRELAATTQRLGAAVAATPPPEMRVRVLRQIATVRQEPPEVPPERTGRVRTTRLGGVIPRLVLAACVAGALLGGGLAAWQYQEARDARDQAQLAERSNDELMGVLTSPDVAVASTDLEDGATGTVLLSADRDRAVFVASGMAEPPAGMVYQLWFDDGGTMRPGGLMDPADGPAANAVLMDGPVNGAGGMGITLEPAGGSPQPTSDPLLVMAFPESG</sequence>
<dbReference type="Pfam" id="PF10099">
    <property type="entry name" value="RskA_C"/>
    <property type="match status" value="1"/>
</dbReference>
<evidence type="ECO:0000256" key="10">
    <source>
        <dbReference type="ARBA" id="ARBA00030803"/>
    </source>
</evidence>
<keyword evidence="4 11" id="KW-0812">Transmembrane</keyword>
<dbReference type="PANTHER" id="PTHR37461">
    <property type="entry name" value="ANTI-SIGMA-K FACTOR RSKA"/>
    <property type="match status" value="1"/>
</dbReference>
<keyword evidence="3" id="KW-1003">Cell membrane</keyword>
<dbReference type="GO" id="GO:0016989">
    <property type="term" value="F:sigma factor antagonist activity"/>
    <property type="evidence" value="ECO:0007669"/>
    <property type="project" value="TreeGrafter"/>
</dbReference>
<dbReference type="RefSeq" id="WP_167968436.1">
    <property type="nucleotide sequence ID" value="NZ_BHZG01000101.1"/>
</dbReference>
<evidence type="ECO:0000256" key="4">
    <source>
        <dbReference type="ARBA" id="ARBA00022692"/>
    </source>
</evidence>
<proteinExistence type="predicted"/>